<feature type="domain" description="Peptide methionine sulphoxide reductase MsrA" evidence="5">
    <location>
        <begin position="61"/>
        <end position="213"/>
    </location>
</feature>
<name>A0ABT7K0K1_9HYPH</name>
<comment type="caution">
    <text evidence="6">The sequence shown here is derived from an EMBL/GenBank/DDBJ whole genome shotgun (WGS) entry which is preliminary data.</text>
</comment>
<comment type="catalytic activity">
    <reaction evidence="2 4">
        <text>L-methionyl-[protein] + [thioredoxin]-disulfide + H2O = L-methionyl-(S)-S-oxide-[protein] + [thioredoxin]-dithiol</text>
        <dbReference type="Rhea" id="RHEA:14217"/>
        <dbReference type="Rhea" id="RHEA-COMP:10698"/>
        <dbReference type="Rhea" id="RHEA-COMP:10700"/>
        <dbReference type="Rhea" id="RHEA-COMP:12313"/>
        <dbReference type="Rhea" id="RHEA-COMP:12315"/>
        <dbReference type="ChEBI" id="CHEBI:15377"/>
        <dbReference type="ChEBI" id="CHEBI:16044"/>
        <dbReference type="ChEBI" id="CHEBI:29950"/>
        <dbReference type="ChEBI" id="CHEBI:44120"/>
        <dbReference type="ChEBI" id="CHEBI:50058"/>
        <dbReference type="EC" id="1.8.4.11"/>
    </reaction>
</comment>
<dbReference type="NCBIfam" id="TIGR00401">
    <property type="entry name" value="msrA"/>
    <property type="match status" value="1"/>
</dbReference>
<dbReference type="EC" id="1.8.4.11" evidence="4"/>
<comment type="catalytic activity">
    <reaction evidence="3 4">
        <text>[thioredoxin]-disulfide + L-methionine + H2O = L-methionine (S)-S-oxide + [thioredoxin]-dithiol</text>
        <dbReference type="Rhea" id="RHEA:19993"/>
        <dbReference type="Rhea" id="RHEA-COMP:10698"/>
        <dbReference type="Rhea" id="RHEA-COMP:10700"/>
        <dbReference type="ChEBI" id="CHEBI:15377"/>
        <dbReference type="ChEBI" id="CHEBI:29950"/>
        <dbReference type="ChEBI" id="CHEBI:50058"/>
        <dbReference type="ChEBI" id="CHEBI:57844"/>
        <dbReference type="ChEBI" id="CHEBI:58772"/>
        <dbReference type="EC" id="1.8.4.11"/>
    </reaction>
</comment>
<feature type="active site" evidence="4">
    <location>
        <position position="68"/>
    </location>
</feature>
<keyword evidence="1 4" id="KW-0560">Oxidoreductase</keyword>
<dbReference type="GO" id="GO:0008113">
    <property type="term" value="F:peptide-methionine (S)-S-oxide reductase activity"/>
    <property type="evidence" value="ECO:0007669"/>
    <property type="project" value="UniProtKB-EC"/>
</dbReference>
<evidence type="ECO:0000259" key="5">
    <source>
        <dbReference type="Pfam" id="PF01625"/>
    </source>
</evidence>
<gene>
    <name evidence="4 6" type="primary">msrA</name>
    <name evidence="6" type="ORF">PY649_18875</name>
</gene>
<organism evidence="6 7">
    <name type="scientific">Rhizobium mayense</name>
    <dbReference type="NCBI Taxonomy" id="1312184"/>
    <lineage>
        <taxon>Bacteria</taxon>
        <taxon>Pseudomonadati</taxon>
        <taxon>Pseudomonadota</taxon>
        <taxon>Alphaproteobacteria</taxon>
        <taxon>Hyphomicrobiales</taxon>
        <taxon>Rhizobiaceae</taxon>
        <taxon>Rhizobium/Agrobacterium group</taxon>
        <taxon>Rhizobium</taxon>
    </lineage>
</organism>
<evidence type="ECO:0000256" key="4">
    <source>
        <dbReference type="HAMAP-Rule" id="MF_01401"/>
    </source>
</evidence>
<protein>
    <recommendedName>
        <fullName evidence="4">Peptide methionine sulfoxide reductase MsrA</fullName>
        <shortName evidence="4">Protein-methionine-S-oxide reductase</shortName>
        <ecNumber evidence="4">1.8.4.11</ecNumber>
    </recommendedName>
    <alternativeName>
        <fullName evidence="4">Peptide-methionine (S)-S-oxide reductase</fullName>
        <shortName evidence="4">Peptide Met(O) reductase</shortName>
    </alternativeName>
</protein>
<evidence type="ECO:0000313" key="6">
    <source>
        <dbReference type="EMBL" id="MDL2400973.1"/>
    </source>
</evidence>
<dbReference type="HAMAP" id="MF_01401">
    <property type="entry name" value="MsrA"/>
    <property type="match status" value="1"/>
</dbReference>
<dbReference type="EMBL" id="JARFYM010000015">
    <property type="protein sequence ID" value="MDL2400973.1"/>
    <property type="molecule type" value="Genomic_DNA"/>
</dbReference>
<dbReference type="PANTHER" id="PTHR43774:SF1">
    <property type="entry name" value="PEPTIDE METHIONINE SULFOXIDE REDUCTASE MSRA 2"/>
    <property type="match status" value="1"/>
</dbReference>
<dbReference type="SUPFAM" id="SSF55068">
    <property type="entry name" value="Peptide methionine sulfoxide reductase"/>
    <property type="match status" value="1"/>
</dbReference>
<comment type="similarity">
    <text evidence="4">Belongs to the MsrA Met sulfoxide reductase family.</text>
</comment>
<dbReference type="Pfam" id="PF01625">
    <property type="entry name" value="PMSR"/>
    <property type="match status" value="1"/>
</dbReference>
<keyword evidence="7" id="KW-1185">Reference proteome</keyword>
<comment type="function">
    <text evidence="4">Has an important function as a repair enzyme for proteins that have been inactivated by oxidation. Catalyzes the reversible oxidation-reduction of methionine sulfoxide in proteins to methionine.</text>
</comment>
<dbReference type="Proteomes" id="UP001172645">
    <property type="component" value="Unassembled WGS sequence"/>
</dbReference>
<evidence type="ECO:0000256" key="2">
    <source>
        <dbReference type="ARBA" id="ARBA00047806"/>
    </source>
</evidence>
<dbReference type="PANTHER" id="PTHR43774">
    <property type="entry name" value="PEPTIDE METHIONINE SULFOXIDE REDUCTASE"/>
    <property type="match status" value="1"/>
</dbReference>
<reference evidence="6" key="1">
    <citation type="submission" date="2023-06" db="EMBL/GenBank/DDBJ databases">
        <title>Phylogenetic Diversity of Rhizobium strains.</title>
        <authorList>
            <person name="Moura F.T."/>
            <person name="Helene L.C.F."/>
            <person name="Hungria M."/>
        </authorList>
    </citation>
    <scope>NUCLEOTIDE SEQUENCE</scope>
    <source>
        <strain evidence="6">CCGE526</strain>
    </source>
</reference>
<dbReference type="InterPro" id="IPR036509">
    <property type="entry name" value="Met_Sox_Rdtase_MsrA_sf"/>
</dbReference>
<dbReference type="RefSeq" id="WP_285870135.1">
    <property type="nucleotide sequence ID" value="NZ_JARFYM010000015.1"/>
</dbReference>
<proteinExistence type="inferred from homology"/>
<dbReference type="InterPro" id="IPR002569">
    <property type="entry name" value="Met_Sox_Rdtase_MsrA_dom"/>
</dbReference>
<dbReference type="Gene3D" id="3.30.1060.10">
    <property type="entry name" value="Peptide methionine sulphoxide reductase MsrA"/>
    <property type="match status" value="1"/>
</dbReference>
<evidence type="ECO:0000313" key="7">
    <source>
        <dbReference type="Proteomes" id="UP001172645"/>
    </source>
</evidence>
<accession>A0ABT7K0K1</accession>
<evidence type="ECO:0000256" key="3">
    <source>
        <dbReference type="ARBA" id="ARBA00048782"/>
    </source>
</evidence>
<evidence type="ECO:0000256" key="1">
    <source>
        <dbReference type="ARBA" id="ARBA00023002"/>
    </source>
</evidence>
<sequence length="245" mass="26664">MQIRTHSRFISRFGIVRPFLVAGGLLGFFGATLLGNSSAAEAPRLVPPAIHDVASAAGLQTAVFAGGCFWGMQGVFQHVEGVISATSGYAGGSAETANYELTESGTTGHAEAVQIVFDPKTISYGKLLQIYFSAAHDPTQVNRQGPDRGTQYRSAIFPVDAEQKQIASDYIAQLETAHVFKAKIVTTIEPDKPFYKAEAYHQDYMANNPSQLYIAINEQPKVDNLKKLFPQFYRENPVLISDSQG</sequence>